<organism evidence="1">
    <name type="scientific">Anguilla anguilla</name>
    <name type="common">European freshwater eel</name>
    <name type="synonym">Muraena anguilla</name>
    <dbReference type="NCBI Taxonomy" id="7936"/>
    <lineage>
        <taxon>Eukaryota</taxon>
        <taxon>Metazoa</taxon>
        <taxon>Chordata</taxon>
        <taxon>Craniata</taxon>
        <taxon>Vertebrata</taxon>
        <taxon>Euteleostomi</taxon>
        <taxon>Actinopterygii</taxon>
        <taxon>Neopterygii</taxon>
        <taxon>Teleostei</taxon>
        <taxon>Anguilliformes</taxon>
        <taxon>Anguillidae</taxon>
        <taxon>Anguilla</taxon>
    </lineage>
</organism>
<dbReference type="AlphaFoldDB" id="A0A0E9QPM6"/>
<reference evidence="1" key="2">
    <citation type="journal article" date="2015" name="Fish Shellfish Immunol.">
        <title>Early steps in the European eel (Anguilla anguilla)-Vibrio vulnificus interaction in the gills: Role of the RtxA13 toxin.</title>
        <authorList>
            <person name="Callol A."/>
            <person name="Pajuelo D."/>
            <person name="Ebbesson L."/>
            <person name="Teles M."/>
            <person name="MacKenzie S."/>
            <person name="Amaro C."/>
        </authorList>
    </citation>
    <scope>NUCLEOTIDE SEQUENCE</scope>
</reference>
<dbReference type="EMBL" id="GBXM01090377">
    <property type="protein sequence ID" value="JAH18200.1"/>
    <property type="molecule type" value="Transcribed_RNA"/>
</dbReference>
<sequence length="28" mass="3230">MPGLNPLLANEKFARCHLLVREETHIAR</sequence>
<protein>
    <submittedName>
        <fullName evidence="1">Uncharacterized protein</fullName>
    </submittedName>
</protein>
<proteinExistence type="predicted"/>
<reference evidence="1" key="1">
    <citation type="submission" date="2014-11" db="EMBL/GenBank/DDBJ databases">
        <authorList>
            <person name="Amaro Gonzalez C."/>
        </authorList>
    </citation>
    <scope>NUCLEOTIDE SEQUENCE</scope>
</reference>
<accession>A0A0E9QPM6</accession>
<evidence type="ECO:0000313" key="1">
    <source>
        <dbReference type="EMBL" id="JAH18200.1"/>
    </source>
</evidence>
<name>A0A0E9QPM6_ANGAN</name>